<accession>A0ABU9CG54</accession>
<keyword evidence="1" id="KW-0805">Transcription regulation</keyword>
<dbReference type="Pfam" id="PF13280">
    <property type="entry name" value="WYL"/>
    <property type="match status" value="1"/>
</dbReference>
<dbReference type="EMBL" id="JBBUTH010000005">
    <property type="protein sequence ID" value="MEK8050846.1"/>
    <property type="molecule type" value="Genomic_DNA"/>
</dbReference>
<keyword evidence="5" id="KW-1185">Reference proteome</keyword>
<dbReference type="InterPro" id="IPR013196">
    <property type="entry name" value="HTH_11"/>
</dbReference>
<dbReference type="InterPro" id="IPR001034">
    <property type="entry name" value="DeoR_HTH"/>
</dbReference>
<keyword evidence="2" id="KW-0804">Transcription</keyword>
<dbReference type="Pfam" id="PF08279">
    <property type="entry name" value="HTH_11"/>
    <property type="match status" value="1"/>
</dbReference>
<comment type="caution">
    <text evidence="4">The sequence shown here is derived from an EMBL/GenBank/DDBJ whole genome shotgun (WGS) entry which is preliminary data.</text>
</comment>
<organism evidence="4 5">
    <name type="scientific">Pseudaquabacterium inlustre</name>
    <dbReference type="NCBI Taxonomy" id="2984192"/>
    <lineage>
        <taxon>Bacteria</taxon>
        <taxon>Pseudomonadati</taxon>
        <taxon>Pseudomonadota</taxon>
        <taxon>Betaproteobacteria</taxon>
        <taxon>Burkholderiales</taxon>
        <taxon>Sphaerotilaceae</taxon>
        <taxon>Pseudaquabacterium</taxon>
    </lineage>
</organism>
<dbReference type="InterPro" id="IPR028349">
    <property type="entry name" value="PafC-like"/>
</dbReference>
<dbReference type="RefSeq" id="WP_341410537.1">
    <property type="nucleotide sequence ID" value="NZ_JBBUTH010000005.1"/>
</dbReference>
<name>A0ABU9CG54_9BURK</name>
<dbReference type="InterPro" id="IPR051534">
    <property type="entry name" value="CBASS_pafABC_assoc_protein"/>
</dbReference>
<evidence type="ECO:0000256" key="2">
    <source>
        <dbReference type="ARBA" id="ARBA00023163"/>
    </source>
</evidence>
<sequence>MTKTARLYKIERLIRQRGHVSFAQLRDELEISPATLKRDLEYLRDQLGAPIVYDRDLNGYRFDATGTAGASGSPATRAAARHELPGLWFSERELYALLMAHQLISGLDSQGLLSRHLQPLLDRIHELLGPGGENDAKALMKRVKIIGALRRPVDASCFERVGEALIRRQRIAMRYLTRTRGEVSQREVSPQRLVHYKNTWYLDAWCHQRERLLRFALDAVQEATLTDTRAKDVAMRQVQAEMDAGYGIYAGGTRQLAVLRFSPQAAPWTSHEEWHPEQQGRWLADGSWELTLPYADETELVMDILRQGEQVRVVSPDSLRHAVRQRLAAAAAQYLDDQPAA</sequence>
<protein>
    <submittedName>
        <fullName evidence="4">WYL domain-containing protein</fullName>
    </submittedName>
</protein>
<evidence type="ECO:0000313" key="5">
    <source>
        <dbReference type="Proteomes" id="UP001365405"/>
    </source>
</evidence>
<proteinExistence type="predicted"/>
<dbReference type="InterPro" id="IPR057727">
    <property type="entry name" value="WCX_dom"/>
</dbReference>
<feature type="domain" description="HTH deoR-type" evidence="3">
    <location>
        <begin position="3"/>
        <end position="70"/>
    </location>
</feature>
<dbReference type="PROSITE" id="PS51000">
    <property type="entry name" value="HTH_DEOR_2"/>
    <property type="match status" value="1"/>
</dbReference>
<dbReference type="SUPFAM" id="SSF46785">
    <property type="entry name" value="Winged helix' DNA-binding domain"/>
    <property type="match status" value="1"/>
</dbReference>
<gene>
    <name evidence="4" type="ORF">AACH10_11420</name>
</gene>
<reference evidence="4 5" key="1">
    <citation type="submission" date="2024-04" db="EMBL/GenBank/DDBJ databases">
        <title>Novel species of the genus Ideonella isolated from streams.</title>
        <authorList>
            <person name="Lu H."/>
        </authorList>
    </citation>
    <scope>NUCLEOTIDE SEQUENCE [LARGE SCALE GENOMIC DNA]</scope>
    <source>
        <strain evidence="4 5">DXS22W</strain>
    </source>
</reference>
<dbReference type="Pfam" id="PF25583">
    <property type="entry name" value="WCX"/>
    <property type="match status" value="1"/>
</dbReference>
<dbReference type="Proteomes" id="UP001365405">
    <property type="component" value="Unassembled WGS sequence"/>
</dbReference>
<evidence type="ECO:0000259" key="3">
    <source>
        <dbReference type="PROSITE" id="PS51000"/>
    </source>
</evidence>
<dbReference type="InterPro" id="IPR036388">
    <property type="entry name" value="WH-like_DNA-bd_sf"/>
</dbReference>
<dbReference type="PANTHER" id="PTHR34580:SF3">
    <property type="entry name" value="PROTEIN PAFB"/>
    <property type="match status" value="1"/>
</dbReference>
<dbReference type="PANTHER" id="PTHR34580">
    <property type="match status" value="1"/>
</dbReference>
<dbReference type="PIRSF" id="PIRSF016838">
    <property type="entry name" value="PafC"/>
    <property type="match status" value="1"/>
</dbReference>
<dbReference type="Gene3D" id="1.10.10.10">
    <property type="entry name" value="Winged helix-like DNA-binding domain superfamily/Winged helix DNA-binding domain"/>
    <property type="match status" value="1"/>
</dbReference>
<evidence type="ECO:0000256" key="1">
    <source>
        <dbReference type="ARBA" id="ARBA00023015"/>
    </source>
</evidence>
<dbReference type="InterPro" id="IPR026881">
    <property type="entry name" value="WYL_dom"/>
</dbReference>
<dbReference type="PROSITE" id="PS52050">
    <property type="entry name" value="WYL"/>
    <property type="match status" value="1"/>
</dbReference>
<evidence type="ECO:0000313" key="4">
    <source>
        <dbReference type="EMBL" id="MEK8050846.1"/>
    </source>
</evidence>
<dbReference type="InterPro" id="IPR036390">
    <property type="entry name" value="WH_DNA-bd_sf"/>
</dbReference>